<evidence type="ECO:0000259" key="1">
    <source>
        <dbReference type="Pfam" id="PF00561"/>
    </source>
</evidence>
<organism evidence="2 3">
    <name type="scientific">Desulfoprunum benzoelyticum</name>
    <dbReference type="NCBI Taxonomy" id="1506996"/>
    <lineage>
        <taxon>Bacteria</taxon>
        <taxon>Pseudomonadati</taxon>
        <taxon>Thermodesulfobacteriota</taxon>
        <taxon>Desulfobulbia</taxon>
        <taxon>Desulfobulbales</taxon>
        <taxon>Desulfobulbaceae</taxon>
        <taxon>Desulfoprunum</taxon>
    </lineage>
</organism>
<gene>
    <name evidence="2" type="ORF">HNQ81_000308</name>
</gene>
<dbReference type="Proteomes" id="UP000539642">
    <property type="component" value="Unassembled WGS sequence"/>
</dbReference>
<dbReference type="PANTHER" id="PTHR43798:SF24">
    <property type="entry name" value="CIS-3-ALKYL-4-ALKYLOXETAN-2-ONE DECARBOXYLASE"/>
    <property type="match status" value="1"/>
</dbReference>
<accession>A0A840V055</accession>
<dbReference type="EMBL" id="JACHEO010000001">
    <property type="protein sequence ID" value="MBB5346601.1"/>
    <property type="molecule type" value="Genomic_DNA"/>
</dbReference>
<keyword evidence="3" id="KW-1185">Reference proteome</keyword>
<dbReference type="InterPro" id="IPR029058">
    <property type="entry name" value="AB_hydrolase_fold"/>
</dbReference>
<keyword evidence="2" id="KW-0378">Hydrolase</keyword>
<comment type="caution">
    <text evidence="2">The sequence shown here is derived from an EMBL/GenBank/DDBJ whole genome shotgun (WGS) entry which is preliminary data.</text>
</comment>
<dbReference type="InterPro" id="IPR000639">
    <property type="entry name" value="Epox_hydrolase-like"/>
</dbReference>
<dbReference type="Pfam" id="PF00561">
    <property type="entry name" value="Abhydrolase_1"/>
    <property type="match status" value="1"/>
</dbReference>
<dbReference type="PRINTS" id="PR00111">
    <property type="entry name" value="ABHYDROLASE"/>
</dbReference>
<protein>
    <submittedName>
        <fullName evidence="2">Haloalkane dehalogenase</fullName>
        <ecNumber evidence="2">3.8.1.5</ecNumber>
    </submittedName>
</protein>
<dbReference type="PANTHER" id="PTHR43798">
    <property type="entry name" value="MONOACYLGLYCEROL LIPASE"/>
    <property type="match status" value="1"/>
</dbReference>
<dbReference type="EC" id="3.8.1.5" evidence="2"/>
<dbReference type="PRINTS" id="PR00412">
    <property type="entry name" value="EPOXHYDRLASE"/>
</dbReference>
<dbReference type="SUPFAM" id="SSF53474">
    <property type="entry name" value="alpha/beta-Hydrolases"/>
    <property type="match status" value="1"/>
</dbReference>
<evidence type="ECO:0000313" key="3">
    <source>
        <dbReference type="Proteomes" id="UP000539642"/>
    </source>
</evidence>
<name>A0A840V055_9BACT</name>
<dbReference type="GO" id="GO:0018786">
    <property type="term" value="F:haloalkane dehalogenase activity"/>
    <property type="evidence" value="ECO:0007669"/>
    <property type="project" value="UniProtKB-EC"/>
</dbReference>
<dbReference type="InterPro" id="IPR050266">
    <property type="entry name" value="AB_hydrolase_sf"/>
</dbReference>
<feature type="domain" description="AB hydrolase-1" evidence="1">
    <location>
        <begin position="47"/>
        <end position="289"/>
    </location>
</feature>
<sequence>MTICRPARDRLQSPGENVAVYPDYPFTSRFLQISGHRLHYVDEGEGPVVVLVHGNPTWSYYYRKVISLLAPDHRVIALDHIGCGLSDKPQDYSYTLAQHIANLQQLLDHLRINRYSLVGHDWGGAIAMGCAGRHPERIERLVMMNTAAFRSTRIPLRIRVCRWPIVGRLLVRGLNGFAGAAPTMAVATRLPDDVARAYLAPYNSWRNRVAVHEFVRDIPLGPGDRSYSTLVEVENGLAVLRRLQVPLLLLWGGRDFCFDGVFYQEWCERFPEAQKYFFTDGGHYVLEDKFTAIAPLLRQFFAGEATAGAEGRR</sequence>
<dbReference type="AlphaFoldDB" id="A0A840V055"/>
<proteinExistence type="predicted"/>
<reference evidence="2 3" key="1">
    <citation type="submission" date="2020-08" db="EMBL/GenBank/DDBJ databases">
        <title>Genomic Encyclopedia of Type Strains, Phase IV (KMG-IV): sequencing the most valuable type-strain genomes for metagenomic binning, comparative biology and taxonomic classification.</title>
        <authorList>
            <person name="Goeker M."/>
        </authorList>
    </citation>
    <scope>NUCLEOTIDE SEQUENCE [LARGE SCALE GENOMIC DNA]</scope>
    <source>
        <strain evidence="2 3">DSM 28570</strain>
    </source>
</reference>
<evidence type="ECO:0000313" key="2">
    <source>
        <dbReference type="EMBL" id="MBB5346601.1"/>
    </source>
</evidence>
<dbReference type="GO" id="GO:0016020">
    <property type="term" value="C:membrane"/>
    <property type="evidence" value="ECO:0007669"/>
    <property type="project" value="TreeGrafter"/>
</dbReference>
<dbReference type="Gene3D" id="3.40.50.1820">
    <property type="entry name" value="alpha/beta hydrolase"/>
    <property type="match status" value="1"/>
</dbReference>
<dbReference type="RefSeq" id="WP_183347568.1">
    <property type="nucleotide sequence ID" value="NZ_JACHEO010000001.1"/>
</dbReference>
<dbReference type="InterPro" id="IPR000073">
    <property type="entry name" value="AB_hydrolase_1"/>
</dbReference>